<dbReference type="PANTHER" id="PTHR38776">
    <property type="entry name" value="MLTA-INTERACTING PROTEIN-RELATED"/>
    <property type="match status" value="1"/>
</dbReference>
<evidence type="ECO:0000256" key="4">
    <source>
        <dbReference type="ARBA" id="ARBA00023136"/>
    </source>
</evidence>
<sequence length="281" mass="29351">MRHFPGLAALVLAFGMSGAPALASEADGKSVLDGDYITVGAGAIYGPSYDGSDDYVVSPIPIVRGSFRGIAISPRPAGVALDFIPDAKDARFGFQLGPVATISRNRAVRIEDPVVRAAGKLDTAVELGVSGGVSAYQVLNAYDALTLSGDVQWDVAGAHKGMIWSPSISYATPVSKALLVTLLASARHVDDDYARYYYSVTPAQSAASGLPEYQAEGGWDSVTGGVLIGWDLSGDLRDGGLALFTLASYSRMLNDASETPYTALRGDADQWLIGGGLAYTF</sequence>
<evidence type="ECO:0000256" key="1">
    <source>
        <dbReference type="ARBA" id="ARBA00004442"/>
    </source>
</evidence>
<dbReference type="PANTHER" id="PTHR38776:SF1">
    <property type="entry name" value="MLTA-INTERACTING PROTEIN-RELATED"/>
    <property type="match status" value="1"/>
</dbReference>
<comment type="similarity">
    <text evidence="2">Belongs to the MipA/OmpV family.</text>
</comment>
<keyword evidence="5" id="KW-0998">Cell outer membrane</keyword>
<protein>
    <submittedName>
        <fullName evidence="7">MltA-interacting MipA family protein</fullName>
    </submittedName>
</protein>
<gene>
    <name evidence="7" type="ORF">GCM10011494_25190</name>
</gene>
<dbReference type="Pfam" id="PF06629">
    <property type="entry name" value="MipA"/>
    <property type="match status" value="1"/>
</dbReference>
<feature type="signal peptide" evidence="6">
    <location>
        <begin position="1"/>
        <end position="23"/>
    </location>
</feature>
<comment type="caution">
    <text evidence="7">The sequence shown here is derived from an EMBL/GenBank/DDBJ whole genome shotgun (WGS) entry which is preliminary data.</text>
</comment>
<dbReference type="Proteomes" id="UP000608154">
    <property type="component" value="Unassembled WGS sequence"/>
</dbReference>
<dbReference type="GO" id="GO:0009279">
    <property type="term" value="C:cell outer membrane"/>
    <property type="evidence" value="ECO:0007669"/>
    <property type="project" value="UniProtKB-SubCell"/>
</dbReference>
<evidence type="ECO:0000313" key="8">
    <source>
        <dbReference type="Proteomes" id="UP000608154"/>
    </source>
</evidence>
<reference evidence="7" key="2">
    <citation type="submission" date="2020-09" db="EMBL/GenBank/DDBJ databases">
        <authorList>
            <person name="Sun Q."/>
            <person name="Zhou Y."/>
        </authorList>
    </citation>
    <scope>NUCLEOTIDE SEQUENCE</scope>
    <source>
        <strain evidence="7">CGMCC 1.15095</strain>
    </source>
</reference>
<reference evidence="7" key="1">
    <citation type="journal article" date="2014" name="Int. J. Syst. Evol. Microbiol.">
        <title>Complete genome sequence of Corynebacterium casei LMG S-19264T (=DSM 44701T), isolated from a smear-ripened cheese.</title>
        <authorList>
            <consortium name="US DOE Joint Genome Institute (JGI-PGF)"/>
            <person name="Walter F."/>
            <person name="Albersmeier A."/>
            <person name="Kalinowski J."/>
            <person name="Ruckert C."/>
        </authorList>
    </citation>
    <scope>NUCLEOTIDE SEQUENCE</scope>
    <source>
        <strain evidence="7">CGMCC 1.15095</strain>
    </source>
</reference>
<feature type="chain" id="PRO_5037218534" evidence="6">
    <location>
        <begin position="24"/>
        <end position="281"/>
    </location>
</feature>
<evidence type="ECO:0000313" key="7">
    <source>
        <dbReference type="EMBL" id="GGC05558.1"/>
    </source>
</evidence>
<keyword evidence="3 6" id="KW-0732">Signal</keyword>
<evidence type="ECO:0000256" key="2">
    <source>
        <dbReference type="ARBA" id="ARBA00005722"/>
    </source>
</evidence>
<evidence type="ECO:0000256" key="6">
    <source>
        <dbReference type="SAM" id="SignalP"/>
    </source>
</evidence>
<keyword evidence="8" id="KW-1185">Reference proteome</keyword>
<name>A0A916TUH0_9SPHN</name>
<dbReference type="AlphaFoldDB" id="A0A916TUH0"/>
<comment type="subcellular location">
    <subcellularLocation>
        <location evidence="1">Cell outer membrane</location>
    </subcellularLocation>
</comment>
<proteinExistence type="inferred from homology"/>
<evidence type="ECO:0000256" key="3">
    <source>
        <dbReference type="ARBA" id="ARBA00022729"/>
    </source>
</evidence>
<accession>A0A916TUH0</accession>
<evidence type="ECO:0000256" key="5">
    <source>
        <dbReference type="ARBA" id="ARBA00023237"/>
    </source>
</evidence>
<keyword evidence="4" id="KW-0472">Membrane</keyword>
<dbReference type="InterPro" id="IPR010583">
    <property type="entry name" value="MipA"/>
</dbReference>
<dbReference type="RefSeq" id="WP_188771894.1">
    <property type="nucleotide sequence ID" value="NZ_BMHK01000016.1"/>
</dbReference>
<dbReference type="EMBL" id="BMHK01000016">
    <property type="protein sequence ID" value="GGC05558.1"/>
    <property type="molecule type" value="Genomic_DNA"/>
</dbReference>
<organism evidence="7 8">
    <name type="scientific">Novosphingobium endophyticum</name>
    <dbReference type="NCBI Taxonomy" id="1955250"/>
    <lineage>
        <taxon>Bacteria</taxon>
        <taxon>Pseudomonadati</taxon>
        <taxon>Pseudomonadota</taxon>
        <taxon>Alphaproteobacteria</taxon>
        <taxon>Sphingomonadales</taxon>
        <taxon>Sphingomonadaceae</taxon>
        <taxon>Novosphingobium</taxon>
    </lineage>
</organism>